<dbReference type="EMBL" id="UGEX01000001">
    <property type="protein sequence ID" value="STL78097.1"/>
    <property type="molecule type" value="Genomic_DNA"/>
</dbReference>
<dbReference type="InterPro" id="IPR036634">
    <property type="entry name" value="PRD_sf"/>
</dbReference>
<dbReference type="GO" id="GO:0006355">
    <property type="term" value="P:regulation of DNA-templated transcription"/>
    <property type="evidence" value="ECO:0007669"/>
    <property type="project" value="InterPro"/>
</dbReference>
<protein>
    <submittedName>
        <fullName evidence="2">PRD domain protein,/AHA_3910 family</fullName>
    </submittedName>
</protein>
<proteinExistence type="predicted"/>
<accession>A0A377BVZ6</accession>
<evidence type="ECO:0000313" key="2">
    <source>
        <dbReference type="EMBL" id="STL78097.1"/>
    </source>
</evidence>
<sequence>METRLNLLCEAGVIDKDICKGMMQVVNVLETECHLPVRSEQGTMAMTHMASALMRSRRGEEIEPLDNELLAELAQSSHWQAVVQLHQVLLKEFALEVNPCEEGYLLANLYGLWMAANEEVWKLRQIHVAQPKYSKK</sequence>
<dbReference type="PROSITE" id="PS51372">
    <property type="entry name" value="PRD_2"/>
    <property type="match status" value="1"/>
</dbReference>
<reference evidence="2 3" key="1">
    <citation type="submission" date="2018-06" db="EMBL/GenBank/DDBJ databases">
        <authorList>
            <consortium name="Pathogen Informatics"/>
            <person name="Doyle S."/>
        </authorList>
    </citation>
    <scope>NUCLEOTIDE SEQUENCE [LARGE SCALE GENOMIC DNA]</scope>
    <source>
        <strain evidence="2 3">NCTC10429</strain>
    </source>
</reference>
<dbReference type="InterPro" id="IPR011608">
    <property type="entry name" value="PRD"/>
</dbReference>
<evidence type="ECO:0000313" key="3">
    <source>
        <dbReference type="Proteomes" id="UP000254088"/>
    </source>
</evidence>
<dbReference type="Gene3D" id="1.10.1790.10">
    <property type="entry name" value="PRD domain"/>
    <property type="match status" value="1"/>
</dbReference>
<organism evidence="2 3">
    <name type="scientific">Escherichia coli</name>
    <dbReference type="NCBI Taxonomy" id="562"/>
    <lineage>
        <taxon>Bacteria</taxon>
        <taxon>Pseudomonadati</taxon>
        <taxon>Pseudomonadota</taxon>
        <taxon>Gammaproteobacteria</taxon>
        <taxon>Enterobacterales</taxon>
        <taxon>Enterobacteriaceae</taxon>
        <taxon>Escherichia</taxon>
    </lineage>
</organism>
<dbReference type="SUPFAM" id="SSF63520">
    <property type="entry name" value="PTS-regulatory domain, PRD"/>
    <property type="match status" value="1"/>
</dbReference>
<name>A0A377BVZ6_ECOLX</name>
<feature type="domain" description="PRD" evidence="1">
    <location>
        <begin position="13"/>
        <end position="119"/>
    </location>
</feature>
<gene>
    <name evidence="2" type="ORF">NCTC10429_00990</name>
</gene>
<dbReference type="AlphaFoldDB" id="A0A377BVZ6"/>
<dbReference type="Proteomes" id="UP000254088">
    <property type="component" value="Unassembled WGS sequence"/>
</dbReference>
<evidence type="ECO:0000259" key="1">
    <source>
        <dbReference type="PROSITE" id="PS51372"/>
    </source>
</evidence>